<evidence type="ECO:0000313" key="1">
    <source>
        <dbReference type="EMBL" id="KAF9648168.1"/>
    </source>
</evidence>
<accession>A0ACB6ZFD4</accession>
<protein>
    <submittedName>
        <fullName evidence="1">Uncharacterized protein</fullName>
    </submittedName>
</protein>
<keyword evidence="2" id="KW-1185">Reference proteome</keyword>
<dbReference type="Proteomes" id="UP000886501">
    <property type="component" value="Unassembled WGS sequence"/>
</dbReference>
<gene>
    <name evidence="1" type="ORF">BDM02DRAFT_2341770</name>
</gene>
<evidence type="ECO:0000313" key="2">
    <source>
        <dbReference type="Proteomes" id="UP000886501"/>
    </source>
</evidence>
<reference evidence="1" key="1">
    <citation type="submission" date="2019-10" db="EMBL/GenBank/DDBJ databases">
        <authorList>
            <consortium name="DOE Joint Genome Institute"/>
            <person name="Kuo A."/>
            <person name="Miyauchi S."/>
            <person name="Kiss E."/>
            <person name="Drula E."/>
            <person name="Kohler A."/>
            <person name="Sanchez-Garcia M."/>
            <person name="Andreopoulos B."/>
            <person name="Barry K.W."/>
            <person name="Bonito G."/>
            <person name="Buee M."/>
            <person name="Carver A."/>
            <person name="Chen C."/>
            <person name="Cichocki N."/>
            <person name="Clum A."/>
            <person name="Culley D."/>
            <person name="Crous P.W."/>
            <person name="Fauchery L."/>
            <person name="Girlanda M."/>
            <person name="Hayes R."/>
            <person name="Keri Z."/>
            <person name="Labutti K."/>
            <person name="Lipzen A."/>
            <person name="Lombard V."/>
            <person name="Magnuson J."/>
            <person name="Maillard F."/>
            <person name="Morin E."/>
            <person name="Murat C."/>
            <person name="Nolan M."/>
            <person name="Ohm R."/>
            <person name="Pangilinan J."/>
            <person name="Pereira M."/>
            <person name="Perotto S."/>
            <person name="Peter M."/>
            <person name="Riley R."/>
            <person name="Sitrit Y."/>
            <person name="Stielow B."/>
            <person name="Szollosi G."/>
            <person name="Zifcakova L."/>
            <person name="Stursova M."/>
            <person name="Spatafora J.W."/>
            <person name="Tedersoo L."/>
            <person name="Vaario L.-M."/>
            <person name="Yamada A."/>
            <person name="Yan M."/>
            <person name="Wang P."/>
            <person name="Xu J."/>
            <person name="Bruns T."/>
            <person name="Baldrian P."/>
            <person name="Vilgalys R."/>
            <person name="Henrissat B."/>
            <person name="Grigoriev I.V."/>
            <person name="Hibbett D."/>
            <person name="Nagy L.G."/>
            <person name="Martin F.M."/>
        </authorList>
    </citation>
    <scope>NUCLEOTIDE SEQUENCE</scope>
    <source>
        <strain evidence="1">P2</strain>
    </source>
</reference>
<organism evidence="1 2">
    <name type="scientific">Thelephora ganbajun</name>
    <name type="common">Ganba fungus</name>
    <dbReference type="NCBI Taxonomy" id="370292"/>
    <lineage>
        <taxon>Eukaryota</taxon>
        <taxon>Fungi</taxon>
        <taxon>Dikarya</taxon>
        <taxon>Basidiomycota</taxon>
        <taxon>Agaricomycotina</taxon>
        <taxon>Agaricomycetes</taxon>
        <taxon>Thelephorales</taxon>
        <taxon>Thelephoraceae</taxon>
        <taxon>Thelephora</taxon>
    </lineage>
</organism>
<dbReference type="EMBL" id="MU118018">
    <property type="protein sequence ID" value="KAF9648168.1"/>
    <property type="molecule type" value="Genomic_DNA"/>
</dbReference>
<name>A0ACB6ZFD4_THEGA</name>
<proteinExistence type="predicted"/>
<reference evidence="1" key="2">
    <citation type="journal article" date="2020" name="Nat. Commun.">
        <title>Large-scale genome sequencing of mycorrhizal fungi provides insights into the early evolution of symbiotic traits.</title>
        <authorList>
            <person name="Miyauchi S."/>
            <person name="Kiss E."/>
            <person name="Kuo A."/>
            <person name="Drula E."/>
            <person name="Kohler A."/>
            <person name="Sanchez-Garcia M."/>
            <person name="Morin E."/>
            <person name="Andreopoulos B."/>
            <person name="Barry K.W."/>
            <person name="Bonito G."/>
            <person name="Buee M."/>
            <person name="Carver A."/>
            <person name="Chen C."/>
            <person name="Cichocki N."/>
            <person name="Clum A."/>
            <person name="Culley D."/>
            <person name="Crous P.W."/>
            <person name="Fauchery L."/>
            <person name="Girlanda M."/>
            <person name="Hayes R.D."/>
            <person name="Keri Z."/>
            <person name="LaButti K."/>
            <person name="Lipzen A."/>
            <person name="Lombard V."/>
            <person name="Magnuson J."/>
            <person name="Maillard F."/>
            <person name="Murat C."/>
            <person name="Nolan M."/>
            <person name="Ohm R.A."/>
            <person name="Pangilinan J."/>
            <person name="Pereira M.F."/>
            <person name="Perotto S."/>
            <person name="Peter M."/>
            <person name="Pfister S."/>
            <person name="Riley R."/>
            <person name="Sitrit Y."/>
            <person name="Stielow J.B."/>
            <person name="Szollosi G."/>
            <person name="Zifcakova L."/>
            <person name="Stursova M."/>
            <person name="Spatafora J.W."/>
            <person name="Tedersoo L."/>
            <person name="Vaario L.M."/>
            <person name="Yamada A."/>
            <person name="Yan M."/>
            <person name="Wang P."/>
            <person name="Xu J."/>
            <person name="Bruns T."/>
            <person name="Baldrian P."/>
            <person name="Vilgalys R."/>
            <person name="Dunand C."/>
            <person name="Henrissat B."/>
            <person name="Grigoriev I.V."/>
            <person name="Hibbett D."/>
            <person name="Nagy L.G."/>
            <person name="Martin F.M."/>
        </authorList>
    </citation>
    <scope>NUCLEOTIDE SEQUENCE</scope>
    <source>
        <strain evidence="1">P2</strain>
    </source>
</reference>
<sequence>MERAQKRRKATKACDSCRRQKSRCEWNTTTDESPNGSCHRCSVLFQTCTIDGHPTSQNTHRVPTPGPSSASTSGTSRDDTPSVAGSSVQGRSLLRHLPGFHERFLSLENSEPFLTDLGKVAWSTPMAMLTKLMSWHNGRPSTSDTGKDAASVGILSGPEVQELLSVFEQKYEPWLGIEAPTLTSPFLISVRCLIAARHLPAYRRLAVIPPLHILCREHAMNFILSSTPNLASIQALHILSTWEPIESLTSVGQRMGAQNGGALIAATIAHASILRLDAAAEFVYCHPESNGLPEDVKFKAKMVRCDSPL</sequence>
<comment type="caution">
    <text evidence="1">The sequence shown here is derived from an EMBL/GenBank/DDBJ whole genome shotgun (WGS) entry which is preliminary data.</text>
</comment>